<dbReference type="RefSeq" id="WP_071112361.1">
    <property type="nucleotide sequence ID" value="NZ_MKCS01000001.1"/>
</dbReference>
<dbReference type="PROSITE" id="PS50893">
    <property type="entry name" value="ABC_TRANSPORTER_2"/>
    <property type="match status" value="1"/>
</dbReference>
<keyword evidence="5" id="KW-1278">Translocase</keyword>
<dbReference type="STRING" id="1903179.BI347_14625"/>
<dbReference type="Pfam" id="PF12857">
    <property type="entry name" value="TOBE_3"/>
    <property type="match status" value="1"/>
</dbReference>
<name>A0A1S1X566_9NEIS</name>
<dbReference type="InterPro" id="IPR003439">
    <property type="entry name" value="ABC_transporter-like_ATP-bd"/>
</dbReference>
<gene>
    <name evidence="10" type="ORF">BI344_14530</name>
    <name evidence="9" type="ORF">BI347_14625</name>
</gene>
<dbReference type="OrthoDB" id="5298774at2"/>
<feature type="domain" description="ABC transporter" evidence="8">
    <location>
        <begin position="3"/>
        <end position="237"/>
    </location>
</feature>
<dbReference type="GO" id="GO:0015419">
    <property type="term" value="F:ABC-type sulfate transporter activity"/>
    <property type="evidence" value="ECO:0007669"/>
    <property type="project" value="InterPro"/>
</dbReference>
<dbReference type="FunFam" id="3.40.50.300:FF:000227">
    <property type="entry name" value="Sulfate/thiosulfate import ATP-binding protein CysA"/>
    <property type="match status" value="1"/>
</dbReference>
<proteinExistence type="predicted"/>
<dbReference type="PANTHER" id="PTHR42781">
    <property type="entry name" value="SPERMIDINE/PUTRESCINE IMPORT ATP-BINDING PROTEIN POTA"/>
    <property type="match status" value="1"/>
</dbReference>
<dbReference type="InterPro" id="IPR050093">
    <property type="entry name" value="ABC_SmlMolc_Importer"/>
</dbReference>
<dbReference type="GO" id="GO:0016887">
    <property type="term" value="F:ATP hydrolysis activity"/>
    <property type="evidence" value="ECO:0007669"/>
    <property type="project" value="InterPro"/>
</dbReference>
<evidence type="ECO:0000259" key="8">
    <source>
        <dbReference type="PROSITE" id="PS50893"/>
    </source>
</evidence>
<evidence type="ECO:0000256" key="7">
    <source>
        <dbReference type="ARBA" id="ARBA00023136"/>
    </source>
</evidence>
<organism evidence="9 11">
    <name type="scientific">Chromobacterium sphagni</name>
    <dbReference type="NCBI Taxonomy" id="1903179"/>
    <lineage>
        <taxon>Bacteria</taxon>
        <taxon>Pseudomonadati</taxon>
        <taxon>Pseudomonadota</taxon>
        <taxon>Betaproteobacteria</taxon>
        <taxon>Neisseriales</taxon>
        <taxon>Chromobacteriaceae</taxon>
        <taxon>Chromobacterium</taxon>
    </lineage>
</organism>
<dbReference type="GO" id="GO:0005524">
    <property type="term" value="F:ATP binding"/>
    <property type="evidence" value="ECO:0007669"/>
    <property type="project" value="UniProtKB-KW"/>
</dbReference>
<dbReference type="InterPro" id="IPR024765">
    <property type="entry name" value="TOBE-like"/>
</dbReference>
<dbReference type="GO" id="GO:0043190">
    <property type="term" value="C:ATP-binding cassette (ABC) transporter complex"/>
    <property type="evidence" value="ECO:0007669"/>
    <property type="project" value="InterPro"/>
</dbReference>
<evidence type="ECO:0000313" key="9">
    <source>
        <dbReference type="EMBL" id="OHX14603.1"/>
    </source>
</evidence>
<comment type="caution">
    <text evidence="9">The sequence shown here is derived from an EMBL/GenBank/DDBJ whole genome shotgun (WGS) entry which is preliminary data.</text>
</comment>
<evidence type="ECO:0000256" key="6">
    <source>
        <dbReference type="ARBA" id="ARBA00023032"/>
    </source>
</evidence>
<dbReference type="PANTHER" id="PTHR42781:SF4">
    <property type="entry name" value="SPERMIDINE_PUTRESCINE IMPORT ATP-BINDING PROTEIN POTA"/>
    <property type="match status" value="1"/>
</dbReference>
<dbReference type="Proteomes" id="UP000180280">
    <property type="component" value="Unassembled WGS sequence"/>
</dbReference>
<dbReference type="Pfam" id="PF00005">
    <property type="entry name" value="ABC_tran"/>
    <property type="match status" value="1"/>
</dbReference>
<evidence type="ECO:0000256" key="5">
    <source>
        <dbReference type="ARBA" id="ARBA00022967"/>
    </source>
</evidence>
<dbReference type="Proteomes" id="UP000180088">
    <property type="component" value="Unassembled WGS sequence"/>
</dbReference>
<dbReference type="InterPro" id="IPR041193">
    <property type="entry name" value="CysA_C"/>
</dbReference>
<reference evidence="11 12" key="1">
    <citation type="submission" date="2016-09" db="EMBL/GenBank/DDBJ databases">
        <title>Chromobacterium muskegensis sp. nov., an insecticidal bacterium isolated from Sphagnum bogs.</title>
        <authorList>
            <person name="Sparks M.E."/>
            <person name="Blackburn M.B."/>
            <person name="Gundersen-Rindal D.E."/>
            <person name="Mitchell A."/>
            <person name="Farrar R."/>
            <person name="Kuhar D."/>
        </authorList>
    </citation>
    <scope>NUCLEOTIDE SEQUENCE [LARGE SCALE GENOMIC DNA]</scope>
    <source>
        <strain evidence="10 12">14B-1</strain>
        <strain evidence="9 11">37-2</strain>
    </source>
</reference>
<evidence type="ECO:0000256" key="1">
    <source>
        <dbReference type="ARBA" id="ARBA00022448"/>
    </source>
</evidence>
<evidence type="ECO:0000313" key="11">
    <source>
        <dbReference type="Proteomes" id="UP000180088"/>
    </source>
</evidence>
<dbReference type="SUPFAM" id="SSF50331">
    <property type="entry name" value="MOP-like"/>
    <property type="match status" value="1"/>
</dbReference>
<dbReference type="PROSITE" id="PS00211">
    <property type="entry name" value="ABC_TRANSPORTER_1"/>
    <property type="match status" value="1"/>
</dbReference>
<dbReference type="EMBL" id="MKCS01000001">
    <property type="protein sequence ID" value="OHX14603.1"/>
    <property type="molecule type" value="Genomic_DNA"/>
</dbReference>
<protein>
    <submittedName>
        <fullName evidence="9">Sulfate ABC transporter</fullName>
    </submittedName>
</protein>
<dbReference type="SMART" id="SM00382">
    <property type="entry name" value="AAA"/>
    <property type="match status" value="1"/>
</dbReference>
<keyword evidence="4" id="KW-0067">ATP-binding</keyword>
<evidence type="ECO:0000313" key="10">
    <source>
        <dbReference type="EMBL" id="OHX20727.1"/>
    </source>
</evidence>
<dbReference type="Gene3D" id="3.40.50.300">
    <property type="entry name" value="P-loop containing nucleotide triphosphate hydrolases"/>
    <property type="match status" value="1"/>
</dbReference>
<evidence type="ECO:0000313" key="12">
    <source>
        <dbReference type="Proteomes" id="UP000180280"/>
    </source>
</evidence>
<evidence type="ECO:0000256" key="4">
    <source>
        <dbReference type="ARBA" id="ARBA00022840"/>
    </source>
</evidence>
<keyword evidence="1" id="KW-0813">Transport</keyword>
<evidence type="ECO:0000256" key="2">
    <source>
        <dbReference type="ARBA" id="ARBA00022475"/>
    </source>
</evidence>
<dbReference type="NCBIfam" id="TIGR00968">
    <property type="entry name" value="3a0106s01"/>
    <property type="match status" value="1"/>
</dbReference>
<sequence>MSIQVNHIRKAFGAFTALDDVSLDFPSGELVALLGPSGCGKTTLLRIIAGLEQADGGQVLLDGADASATHVRERQVGFVFQHYALFRHMSVFDNVAFGLRMKPRKERPSEAGIARKVHQLLDLVQLDWLADRFPAQLSGGQRQRIALARALAVEPRVLLLDEPFGALDAKVRKELRRWLRKLHDELHITSIFVTHDQEEALEVADRVVLMNHGKVEQIGAPAEVYRQPASAFVYGFLGSANRFSGHSRAGGIIVGSSLLDAEHQLAPGREAQAFVRPHELAILPDAHGAGLPAQVQRILTLGALSRIELEGRDELAGQQFDAELPADDPLLSSLAAGQPVRLQARSAKVFATTTQAGEA</sequence>
<dbReference type="EMBL" id="MKCT01000013">
    <property type="protein sequence ID" value="OHX20727.1"/>
    <property type="molecule type" value="Genomic_DNA"/>
</dbReference>
<dbReference type="InterPro" id="IPR005666">
    <property type="entry name" value="Sulph_transpt1"/>
</dbReference>
<dbReference type="InterPro" id="IPR017871">
    <property type="entry name" value="ABC_transporter-like_CS"/>
</dbReference>
<dbReference type="SUPFAM" id="SSF52540">
    <property type="entry name" value="P-loop containing nucleoside triphosphate hydrolases"/>
    <property type="match status" value="1"/>
</dbReference>
<dbReference type="InterPro" id="IPR008995">
    <property type="entry name" value="Mo/tungstate-bd_C_term_dom"/>
</dbReference>
<dbReference type="CDD" id="cd03296">
    <property type="entry name" value="ABC_CysA_sulfate_importer"/>
    <property type="match status" value="1"/>
</dbReference>
<dbReference type="InterPro" id="IPR027417">
    <property type="entry name" value="P-loop_NTPase"/>
</dbReference>
<keyword evidence="12" id="KW-1185">Reference proteome</keyword>
<keyword evidence="3" id="KW-0547">Nucleotide-binding</keyword>
<keyword evidence="2" id="KW-1003">Cell membrane</keyword>
<dbReference type="AlphaFoldDB" id="A0A1S1X566"/>
<dbReference type="InterPro" id="IPR003593">
    <property type="entry name" value="AAA+_ATPase"/>
</dbReference>
<keyword evidence="7" id="KW-0472">Membrane</keyword>
<keyword evidence="6" id="KW-0764">Sulfate transport</keyword>
<accession>A0A1S1X566</accession>
<evidence type="ECO:0000256" key="3">
    <source>
        <dbReference type="ARBA" id="ARBA00022741"/>
    </source>
</evidence>
<dbReference type="Pfam" id="PF17850">
    <property type="entry name" value="CysA_C_terminal"/>
    <property type="match status" value="1"/>
</dbReference>